<keyword evidence="10" id="KW-0862">Zinc</keyword>
<evidence type="ECO:0000256" key="3">
    <source>
        <dbReference type="ARBA" id="ARBA00004681"/>
    </source>
</evidence>
<evidence type="ECO:0000256" key="6">
    <source>
        <dbReference type="ARBA" id="ARBA00022603"/>
    </source>
</evidence>
<evidence type="ECO:0000313" key="16">
    <source>
        <dbReference type="Proteomes" id="UP000256970"/>
    </source>
</evidence>
<dbReference type="InterPro" id="IPR038071">
    <property type="entry name" value="UROD/MetE-like_sf"/>
</dbReference>
<evidence type="ECO:0000256" key="1">
    <source>
        <dbReference type="ARBA" id="ARBA00001947"/>
    </source>
</evidence>
<dbReference type="CDD" id="cd03311">
    <property type="entry name" value="CIMS_C_terminal_like"/>
    <property type="match status" value="1"/>
</dbReference>
<dbReference type="SUPFAM" id="SSF51726">
    <property type="entry name" value="UROD/MetE-like"/>
    <property type="match status" value="2"/>
</dbReference>
<evidence type="ECO:0000256" key="5">
    <source>
        <dbReference type="ARBA" id="ARBA00012034"/>
    </source>
</evidence>
<keyword evidence="8" id="KW-0808">Transferase</keyword>
<dbReference type="Pfam" id="PF08267">
    <property type="entry name" value="Meth_synt_1"/>
    <property type="match status" value="1"/>
</dbReference>
<evidence type="ECO:0000256" key="9">
    <source>
        <dbReference type="ARBA" id="ARBA00022723"/>
    </source>
</evidence>
<name>A0A383VYE8_TETOB</name>
<keyword evidence="9" id="KW-0479">Metal-binding</keyword>
<dbReference type="GO" id="GO:0032259">
    <property type="term" value="P:methylation"/>
    <property type="evidence" value="ECO:0007669"/>
    <property type="project" value="UniProtKB-KW"/>
</dbReference>
<keyword evidence="7" id="KW-0028">Amino-acid biosynthesis</keyword>
<dbReference type="GO" id="GO:0008270">
    <property type="term" value="F:zinc ion binding"/>
    <property type="evidence" value="ECO:0007669"/>
    <property type="project" value="InterPro"/>
</dbReference>
<comment type="catalytic activity">
    <reaction evidence="12">
        <text>5-methyltetrahydropteroyltri-L-glutamate + L-homocysteine = tetrahydropteroyltri-L-glutamate + L-methionine</text>
        <dbReference type="Rhea" id="RHEA:21196"/>
        <dbReference type="ChEBI" id="CHEBI:57844"/>
        <dbReference type="ChEBI" id="CHEBI:58140"/>
        <dbReference type="ChEBI" id="CHEBI:58199"/>
        <dbReference type="ChEBI" id="CHEBI:58207"/>
        <dbReference type="EC" id="2.1.1.14"/>
    </reaction>
</comment>
<dbReference type="PANTHER" id="PTHR30519">
    <property type="entry name" value="5-METHYLTETRAHYDROPTEROYLTRIGLUTAMATE--HOMOCYSTEINE METHYLTRANSFERASE"/>
    <property type="match status" value="1"/>
</dbReference>
<gene>
    <name evidence="15" type="ORF">BQ4739_LOCUS10709</name>
</gene>
<sequence>MAQISTGTFGFPRIGPKREIKAALEAYWSGKLSQPELLSISAEVQAADWQLQASAGITRIGIDGTLYDQVLDTTLALGLAPVRFANFSGLELYFAMARGASGVGALDMSKFFDTNYHYLVPELEGDFSCKSPNFTPLLEKVTRAQALLGKSRAIPMLIGPVTFVLLSKRDLALPEAVSRLLPAYGQLLRQLQQLGCPEVQLHEPSLATDAGAAAREVYESTYAQLAAVGCPIDLVTYYDDLGEAYPWAVNLPVAAVSLDFCGVPGSAAGNATLDLIRAHGFPASKRLGAGLIDGRSVWADDLAAAAAVLGELSTAHGITSISVQPSTTLQHLPYSTAGEAGHLPAELLPKLAFAVQKLQALADLATPGKVQPAGPEAARVWGQPPDGAAAAKAGSLPGVDAALLARSESYEVRRPKQPEFHAFPTSTIGSFPQTAEVRRLRTLLRSGKLSRPEYERLVDQQVAFAVGVQEAAGLDVLVHGEPERTDMVEYFGVQLGGLAFTLQGWVQSYGSRYVRPPIITGDVSFTQPMTVREFTVAQQLTAKPVKGMLTGPVTILNWSFPRKDISRAAQAAQLGLALRREVDALQGAGCKIIQGAGCKIIQVDEPALREGLPLKQQRWAGYLGWAVDAFRLSTAVAAPGVQVVTHLCYSDFQDIMPAVDAMDADVLTIENSRSGDAMVSALAASGYAKDLGPGVYDVHSPQVPDVDWLVEKIQGFVDSGVLKGRPQHIWVNPDCGLKTRRWEEVIPSLRNMVAAAAIMRGRLAGNAAAVPLLAAALGRRRLQSGGRALAHRRAEFDRRWLHGGWEGCGEVAGGGCEDCDNDGGVQLWGVRVNRLSLLIDLEV</sequence>
<dbReference type="UniPathway" id="UPA00051">
    <property type="reaction ID" value="UER00082"/>
</dbReference>
<dbReference type="GO" id="GO:0009086">
    <property type="term" value="P:methionine biosynthetic process"/>
    <property type="evidence" value="ECO:0007669"/>
    <property type="project" value="UniProtKB-KW"/>
</dbReference>
<dbReference type="EMBL" id="FNXT01000991">
    <property type="protein sequence ID" value="SZX70498.1"/>
    <property type="molecule type" value="Genomic_DNA"/>
</dbReference>
<evidence type="ECO:0000256" key="8">
    <source>
        <dbReference type="ARBA" id="ARBA00022679"/>
    </source>
</evidence>
<dbReference type="Proteomes" id="UP000256970">
    <property type="component" value="Unassembled WGS sequence"/>
</dbReference>
<evidence type="ECO:0000256" key="4">
    <source>
        <dbReference type="ARBA" id="ARBA00009553"/>
    </source>
</evidence>
<keyword evidence="6" id="KW-0489">Methyltransferase</keyword>
<feature type="domain" description="Cobalamin-independent methionine synthase MetE N-terminal" evidence="14">
    <location>
        <begin position="8"/>
        <end position="314"/>
    </location>
</feature>
<comment type="cofactor">
    <cofactor evidence="1">
        <name>Zn(2+)</name>
        <dbReference type="ChEBI" id="CHEBI:29105"/>
    </cofactor>
</comment>
<evidence type="ECO:0000256" key="12">
    <source>
        <dbReference type="ARBA" id="ARBA00048690"/>
    </source>
</evidence>
<comment type="function">
    <text evidence="2">Catalyzes the transfer of a methyl group from 5-methyltetrahydrofolate to homocysteine resulting in methionine formation.</text>
</comment>
<evidence type="ECO:0000313" key="15">
    <source>
        <dbReference type="EMBL" id="SZX70498.1"/>
    </source>
</evidence>
<protein>
    <recommendedName>
        <fullName evidence="5">5-methyltetrahydropteroyltriglutamate--homocysteine S-methyltransferase</fullName>
        <ecNumber evidence="5">2.1.1.14</ecNumber>
    </recommendedName>
</protein>
<evidence type="ECO:0000256" key="7">
    <source>
        <dbReference type="ARBA" id="ARBA00022605"/>
    </source>
</evidence>
<feature type="domain" description="Cobalamin-independent methionine synthase MetE C-terminal/archaeal" evidence="13">
    <location>
        <begin position="423"/>
        <end position="757"/>
    </location>
</feature>
<dbReference type="Gene3D" id="3.20.20.210">
    <property type="match status" value="2"/>
</dbReference>
<keyword evidence="11" id="KW-0486">Methionine biosynthesis</keyword>
<keyword evidence="16" id="KW-1185">Reference proteome</keyword>
<proteinExistence type="inferred from homology"/>
<evidence type="ECO:0000259" key="13">
    <source>
        <dbReference type="Pfam" id="PF01717"/>
    </source>
</evidence>
<accession>A0A383VYE8</accession>
<comment type="pathway">
    <text evidence="3">Amino-acid biosynthesis; L-methionine biosynthesis via de novo pathway; L-methionine from L-homocysteine (MetE route): step 1/1.</text>
</comment>
<dbReference type="InterPro" id="IPR002629">
    <property type="entry name" value="Met_Synth_C/arc"/>
</dbReference>
<dbReference type="GO" id="GO:0003871">
    <property type="term" value="F:5-methyltetrahydropteroyltriglutamate-homocysteine S-methyltransferase activity"/>
    <property type="evidence" value="ECO:0007669"/>
    <property type="project" value="UniProtKB-EC"/>
</dbReference>
<evidence type="ECO:0000259" key="14">
    <source>
        <dbReference type="Pfam" id="PF08267"/>
    </source>
</evidence>
<evidence type="ECO:0000256" key="2">
    <source>
        <dbReference type="ARBA" id="ARBA00002777"/>
    </source>
</evidence>
<evidence type="ECO:0000256" key="10">
    <source>
        <dbReference type="ARBA" id="ARBA00022833"/>
    </source>
</evidence>
<evidence type="ECO:0000256" key="11">
    <source>
        <dbReference type="ARBA" id="ARBA00023167"/>
    </source>
</evidence>
<dbReference type="STRING" id="3088.A0A383VYE8"/>
<organism evidence="15 16">
    <name type="scientific">Tetradesmus obliquus</name>
    <name type="common">Green alga</name>
    <name type="synonym">Acutodesmus obliquus</name>
    <dbReference type="NCBI Taxonomy" id="3088"/>
    <lineage>
        <taxon>Eukaryota</taxon>
        <taxon>Viridiplantae</taxon>
        <taxon>Chlorophyta</taxon>
        <taxon>core chlorophytes</taxon>
        <taxon>Chlorophyceae</taxon>
        <taxon>CS clade</taxon>
        <taxon>Sphaeropleales</taxon>
        <taxon>Scenedesmaceae</taxon>
        <taxon>Tetradesmus</taxon>
    </lineage>
</organism>
<comment type="similarity">
    <text evidence="4">Belongs to the vitamin-B12 independent methionine synthase family.</text>
</comment>
<dbReference type="EC" id="2.1.1.14" evidence="5"/>
<reference evidence="15 16" key="1">
    <citation type="submission" date="2016-10" db="EMBL/GenBank/DDBJ databases">
        <authorList>
            <person name="Cai Z."/>
        </authorList>
    </citation>
    <scope>NUCLEOTIDE SEQUENCE [LARGE SCALE GENOMIC DNA]</scope>
</reference>
<dbReference type="Pfam" id="PF01717">
    <property type="entry name" value="Meth_synt_2"/>
    <property type="match status" value="1"/>
</dbReference>
<dbReference type="InterPro" id="IPR013215">
    <property type="entry name" value="Cbl-indep_Met_Synth_N"/>
</dbReference>
<dbReference type="AlphaFoldDB" id="A0A383VYE8"/>
<dbReference type="NCBIfam" id="NF003556">
    <property type="entry name" value="PRK05222.1"/>
    <property type="match status" value="1"/>
</dbReference>